<evidence type="ECO:0000313" key="1">
    <source>
        <dbReference type="EMBL" id="SFF33960.1"/>
    </source>
</evidence>
<dbReference type="RefSeq" id="WP_217648971.1">
    <property type="nucleotide sequence ID" value="NZ_FONX01000039.1"/>
</dbReference>
<dbReference type="Proteomes" id="UP000199119">
    <property type="component" value="Unassembled WGS sequence"/>
</dbReference>
<reference evidence="2" key="1">
    <citation type="submission" date="2016-10" db="EMBL/GenBank/DDBJ databases">
        <authorList>
            <person name="Varghese N."/>
            <person name="Submissions S."/>
        </authorList>
    </citation>
    <scope>NUCLEOTIDE SEQUENCE [LARGE SCALE GENOMIC DNA]</scope>
    <source>
        <strain evidence="2">DSM 27981</strain>
    </source>
</reference>
<evidence type="ECO:0000313" key="2">
    <source>
        <dbReference type="Proteomes" id="UP000199119"/>
    </source>
</evidence>
<name>A0A1I2HX66_9BURK</name>
<keyword evidence="2" id="KW-1185">Reference proteome</keyword>
<organism evidence="1 2">
    <name type="scientific">Paracidovorax wautersii</name>
    <dbReference type="NCBI Taxonomy" id="1177982"/>
    <lineage>
        <taxon>Bacteria</taxon>
        <taxon>Pseudomonadati</taxon>
        <taxon>Pseudomonadota</taxon>
        <taxon>Betaproteobacteria</taxon>
        <taxon>Burkholderiales</taxon>
        <taxon>Comamonadaceae</taxon>
        <taxon>Paracidovorax</taxon>
    </lineage>
</organism>
<feature type="non-terminal residue" evidence="1">
    <location>
        <position position="1"/>
    </location>
</feature>
<protein>
    <submittedName>
        <fullName evidence="1">Uncharacterized protein</fullName>
    </submittedName>
</protein>
<dbReference type="AlphaFoldDB" id="A0A1I2HX66"/>
<dbReference type="EMBL" id="FONX01000039">
    <property type="protein sequence ID" value="SFF33960.1"/>
    <property type="molecule type" value="Genomic_DNA"/>
</dbReference>
<sequence>VAALASNPSATLDVLQPFTKPELWTSGVEQSRALGAMLGRLGVGAGSSRQVVPDIGLPAAMR</sequence>
<accession>A0A1I2HX66</accession>
<gene>
    <name evidence="1" type="ORF">SAMN04489711_1391</name>
</gene>
<proteinExistence type="predicted"/>
<dbReference type="STRING" id="1177982.SAMN04489711_1391"/>